<evidence type="ECO:0000313" key="2">
    <source>
        <dbReference type="Proteomes" id="UP000266723"/>
    </source>
</evidence>
<reference evidence="1 2" key="1">
    <citation type="journal article" date="2020" name="BMC Genomics">
        <title>Intraspecific diversification of the crop wild relative Brassica cretica Lam. using demographic model selection.</title>
        <authorList>
            <person name="Kioukis A."/>
            <person name="Michalopoulou V.A."/>
            <person name="Briers L."/>
            <person name="Pirintsos S."/>
            <person name="Studholme D.J."/>
            <person name="Pavlidis P."/>
            <person name="Sarris P.F."/>
        </authorList>
    </citation>
    <scope>NUCLEOTIDE SEQUENCE [LARGE SCALE GENOMIC DNA]</scope>
    <source>
        <strain evidence="2">cv. PFS-1207/04</strain>
    </source>
</reference>
<dbReference type="EMBL" id="QGKV02002055">
    <property type="protein sequence ID" value="KAF3494388.1"/>
    <property type="molecule type" value="Genomic_DNA"/>
</dbReference>
<proteinExistence type="predicted"/>
<gene>
    <name evidence="1" type="ORF">DY000_02052837</name>
</gene>
<sequence>MEPQSSHDHVFATLISSVPRSRRFGLVASRPCLAFQVLFFATAWLIPLISEPHDMTWITWSCRGGKVGAASLGFPIVPLLSPPFCDCGRGGSLTKGQGSGRNQVLSSSEAT</sequence>
<comment type="caution">
    <text evidence="1">The sequence shown here is derived from an EMBL/GenBank/DDBJ whole genome shotgun (WGS) entry which is preliminary data.</text>
</comment>
<name>A0ABQ7A9R9_BRACR</name>
<dbReference type="Proteomes" id="UP000266723">
    <property type="component" value="Unassembled WGS sequence"/>
</dbReference>
<protein>
    <submittedName>
        <fullName evidence="1">Uncharacterized protein</fullName>
    </submittedName>
</protein>
<accession>A0ABQ7A9R9</accession>
<organism evidence="1 2">
    <name type="scientific">Brassica cretica</name>
    <name type="common">Mustard</name>
    <dbReference type="NCBI Taxonomy" id="69181"/>
    <lineage>
        <taxon>Eukaryota</taxon>
        <taxon>Viridiplantae</taxon>
        <taxon>Streptophyta</taxon>
        <taxon>Embryophyta</taxon>
        <taxon>Tracheophyta</taxon>
        <taxon>Spermatophyta</taxon>
        <taxon>Magnoliopsida</taxon>
        <taxon>eudicotyledons</taxon>
        <taxon>Gunneridae</taxon>
        <taxon>Pentapetalae</taxon>
        <taxon>rosids</taxon>
        <taxon>malvids</taxon>
        <taxon>Brassicales</taxon>
        <taxon>Brassicaceae</taxon>
        <taxon>Brassiceae</taxon>
        <taxon>Brassica</taxon>
    </lineage>
</organism>
<evidence type="ECO:0000313" key="1">
    <source>
        <dbReference type="EMBL" id="KAF3494388.1"/>
    </source>
</evidence>
<keyword evidence="2" id="KW-1185">Reference proteome</keyword>